<dbReference type="Proteomes" id="UP000269097">
    <property type="component" value="Chromosome"/>
</dbReference>
<keyword evidence="1" id="KW-0812">Transmembrane</keyword>
<sequence>MLTDRTVLIAVTVVTAILLVLFTPRDRIREAQLVYLFKLLITWLVGLLVSEYGLIRYPVREFPNATANNFTYEYFIYPAISIVFVLRFPERKSVWHKIGWYLLFPSWMSALEWMIEKHTQLIDYVHWSWYWTWLSLLATFYLSRLYYVWFMKRGIPAKKP</sequence>
<accession>A0A3G3JVF0</accession>
<protein>
    <submittedName>
        <fullName evidence="2">Uncharacterized protein</fullName>
    </submittedName>
</protein>
<feature type="transmembrane region" description="Helical" evidence="1">
    <location>
        <begin position="98"/>
        <end position="115"/>
    </location>
</feature>
<feature type="transmembrane region" description="Helical" evidence="1">
    <location>
        <begin position="35"/>
        <end position="55"/>
    </location>
</feature>
<organism evidence="2 3">
    <name type="scientific">Cohnella candidum</name>
    <dbReference type="NCBI Taxonomy" id="2674991"/>
    <lineage>
        <taxon>Bacteria</taxon>
        <taxon>Bacillati</taxon>
        <taxon>Bacillota</taxon>
        <taxon>Bacilli</taxon>
        <taxon>Bacillales</taxon>
        <taxon>Paenibacillaceae</taxon>
        <taxon>Cohnella</taxon>
    </lineage>
</organism>
<evidence type="ECO:0000313" key="3">
    <source>
        <dbReference type="Proteomes" id="UP000269097"/>
    </source>
</evidence>
<dbReference type="EMBL" id="CP033433">
    <property type="protein sequence ID" value="AYQ72154.1"/>
    <property type="molecule type" value="Genomic_DNA"/>
</dbReference>
<feature type="transmembrane region" description="Helical" evidence="1">
    <location>
        <begin position="6"/>
        <end position="23"/>
    </location>
</feature>
<keyword evidence="3" id="KW-1185">Reference proteome</keyword>
<gene>
    <name evidence="2" type="ORF">EAV92_05975</name>
</gene>
<dbReference type="InterPro" id="IPR048147">
    <property type="entry name" value="CBO0543-like"/>
</dbReference>
<proteinExistence type="predicted"/>
<feature type="transmembrane region" description="Helical" evidence="1">
    <location>
        <begin position="127"/>
        <end position="149"/>
    </location>
</feature>
<keyword evidence="1" id="KW-0472">Membrane</keyword>
<keyword evidence="1" id="KW-1133">Transmembrane helix</keyword>
<dbReference type="AlphaFoldDB" id="A0A3G3JVF0"/>
<feature type="transmembrane region" description="Helical" evidence="1">
    <location>
        <begin position="67"/>
        <end position="86"/>
    </location>
</feature>
<name>A0A3G3JVF0_9BACL</name>
<dbReference type="NCBIfam" id="NF041644">
    <property type="entry name" value="CBO0543_fam"/>
    <property type="match status" value="1"/>
</dbReference>
<evidence type="ECO:0000313" key="2">
    <source>
        <dbReference type="EMBL" id="AYQ72154.1"/>
    </source>
</evidence>
<dbReference type="RefSeq" id="WP_123040214.1">
    <property type="nucleotide sequence ID" value="NZ_CP033433.1"/>
</dbReference>
<evidence type="ECO:0000256" key="1">
    <source>
        <dbReference type="SAM" id="Phobius"/>
    </source>
</evidence>
<reference evidence="2 3" key="1">
    <citation type="submission" date="2018-10" db="EMBL/GenBank/DDBJ databases">
        <title>Genome Sequence of Cohnella sp.</title>
        <authorList>
            <person name="Srinivasan S."/>
            <person name="Kim M.K."/>
        </authorList>
    </citation>
    <scope>NUCLEOTIDE SEQUENCE [LARGE SCALE GENOMIC DNA]</scope>
    <source>
        <strain evidence="2 3">18JY8-7</strain>
    </source>
</reference>
<dbReference type="KEGG" id="coh:EAV92_05975"/>